<dbReference type="STRING" id="485913.Krac_5789"/>
<protein>
    <submittedName>
        <fullName evidence="1">Uncharacterized protein</fullName>
    </submittedName>
</protein>
<reference evidence="1 2" key="1">
    <citation type="journal article" date="2011" name="Stand. Genomic Sci.">
        <title>Non-contiguous finished genome sequence and contextual data of the filamentous soil bacterium Ktedonobacter racemifer type strain (SOSP1-21).</title>
        <authorList>
            <person name="Chang Y.J."/>
            <person name="Land M."/>
            <person name="Hauser L."/>
            <person name="Chertkov O."/>
            <person name="Del Rio T.G."/>
            <person name="Nolan M."/>
            <person name="Copeland A."/>
            <person name="Tice H."/>
            <person name="Cheng J.F."/>
            <person name="Lucas S."/>
            <person name="Han C."/>
            <person name="Goodwin L."/>
            <person name="Pitluck S."/>
            <person name="Ivanova N."/>
            <person name="Ovchinikova G."/>
            <person name="Pati A."/>
            <person name="Chen A."/>
            <person name="Palaniappan K."/>
            <person name="Mavromatis K."/>
            <person name="Liolios K."/>
            <person name="Brettin T."/>
            <person name="Fiebig A."/>
            <person name="Rohde M."/>
            <person name="Abt B."/>
            <person name="Goker M."/>
            <person name="Detter J.C."/>
            <person name="Woyke T."/>
            <person name="Bristow J."/>
            <person name="Eisen J.A."/>
            <person name="Markowitz V."/>
            <person name="Hugenholtz P."/>
            <person name="Kyrpides N.C."/>
            <person name="Klenk H.P."/>
            <person name="Lapidus A."/>
        </authorList>
    </citation>
    <scope>NUCLEOTIDE SEQUENCE [LARGE SCALE GENOMIC DNA]</scope>
    <source>
        <strain evidence="2">DSM 44963</strain>
    </source>
</reference>
<comment type="caution">
    <text evidence="1">The sequence shown here is derived from an EMBL/GenBank/DDBJ whole genome shotgun (WGS) entry which is preliminary data.</text>
</comment>
<accession>D6TWV6</accession>
<keyword evidence="2" id="KW-1185">Reference proteome</keyword>
<gene>
    <name evidence="1" type="ORF">Krac_5789</name>
</gene>
<name>D6TWV6_KTERA</name>
<dbReference type="EMBL" id="ADVG01000003">
    <property type="protein sequence ID" value="EFH84689.1"/>
    <property type="molecule type" value="Genomic_DNA"/>
</dbReference>
<organism evidence="1 2">
    <name type="scientific">Ktedonobacter racemifer DSM 44963</name>
    <dbReference type="NCBI Taxonomy" id="485913"/>
    <lineage>
        <taxon>Bacteria</taxon>
        <taxon>Bacillati</taxon>
        <taxon>Chloroflexota</taxon>
        <taxon>Ktedonobacteria</taxon>
        <taxon>Ktedonobacterales</taxon>
        <taxon>Ktedonobacteraceae</taxon>
        <taxon>Ktedonobacter</taxon>
    </lineage>
</organism>
<sequence length="43" mass="5035">MSEEKKVVLQKIKAQQIEAHMNKFHEDKMQNIHLFSAAMILVP</sequence>
<proteinExistence type="predicted"/>
<evidence type="ECO:0000313" key="2">
    <source>
        <dbReference type="Proteomes" id="UP000004508"/>
    </source>
</evidence>
<dbReference type="AlphaFoldDB" id="D6TWV6"/>
<evidence type="ECO:0000313" key="1">
    <source>
        <dbReference type="EMBL" id="EFH84689.1"/>
    </source>
</evidence>
<dbReference type="InParanoid" id="D6TWV6"/>
<dbReference type="Proteomes" id="UP000004508">
    <property type="component" value="Unassembled WGS sequence"/>
</dbReference>